<dbReference type="SMART" id="SM01294">
    <property type="entry name" value="PKS_PP_betabranch"/>
    <property type="match status" value="1"/>
</dbReference>
<feature type="domain" description="Carrier" evidence="5">
    <location>
        <begin position="3910"/>
        <end position="3987"/>
    </location>
</feature>
<dbReference type="InterPro" id="IPR006162">
    <property type="entry name" value="Ppantetheine_attach_site"/>
</dbReference>
<dbReference type="FunFam" id="2.30.38.10:FF:000001">
    <property type="entry name" value="Non-ribosomal peptide synthetase PvdI"/>
    <property type="match status" value="2"/>
</dbReference>
<dbReference type="InterPro" id="IPR045851">
    <property type="entry name" value="AMP-bd_C_sf"/>
</dbReference>
<dbReference type="InterPro" id="IPR025110">
    <property type="entry name" value="AMP-bd_C"/>
</dbReference>
<protein>
    <submittedName>
        <fullName evidence="6">Amino acid adenylation domain-containing protein</fullName>
    </submittedName>
</protein>
<evidence type="ECO:0000256" key="2">
    <source>
        <dbReference type="ARBA" id="ARBA00006432"/>
    </source>
</evidence>
<keyword evidence="7" id="KW-1185">Reference proteome</keyword>
<dbReference type="PANTHER" id="PTHR45527:SF14">
    <property type="entry name" value="PLIPASTATIN SYNTHASE SUBUNIT B"/>
    <property type="match status" value="1"/>
</dbReference>
<dbReference type="Pfam" id="PF00668">
    <property type="entry name" value="Condensation"/>
    <property type="match status" value="4"/>
</dbReference>
<dbReference type="CDD" id="cd17643">
    <property type="entry name" value="A_NRPS_Cytc1-like"/>
    <property type="match status" value="1"/>
</dbReference>
<dbReference type="Pfam" id="PF13193">
    <property type="entry name" value="AMP-binding_C"/>
    <property type="match status" value="4"/>
</dbReference>
<dbReference type="SUPFAM" id="SSF53474">
    <property type="entry name" value="alpha/beta-Hydrolases"/>
    <property type="match status" value="1"/>
</dbReference>
<evidence type="ECO:0000256" key="3">
    <source>
        <dbReference type="ARBA" id="ARBA00022450"/>
    </source>
</evidence>
<dbReference type="InterPro" id="IPR036736">
    <property type="entry name" value="ACP-like_sf"/>
</dbReference>
<comment type="cofactor">
    <cofactor evidence="1">
        <name>pantetheine 4'-phosphate</name>
        <dbReference type="ChEBI" id="CHEBI:47942"/>
    </cofactor>
</comment>
<dbReference type="GO" id="GO:0003824">
    <property type="term" value="F:catalytic activity"/>
    <property type="evidence" value="ECO:0007669"/>
    <property type="project" value="InterPro"/>
</dbReference>
<dbReference type="Gene3D" id="3.40.50.980">
    <property type="match status" value="10"/>
</dbReference>
<sequence>MSVKSMLDKKALEANNNLRAKSHWKNRFEGFQLQTYFKGYQSAHIHHDNERTEFTLIAEKSLADLLHKVSASDKGKHLILLSALSVFVQKCSSISDVCIFTSLYNDYSGAHHLNNILPVRTNDFTGSSFAEFLMKVKGNFVEDMKFCNYPVERILDKNLNDLILGSSVGLLMEGLQSTEALDPLSPDLLFVFTADNNLSVRVSYDTAKFDEDYIEKIAGLFFSFSHQLLSDVNISLSDIDLVTEEERGLILSDFNDTVLTFDESRSIVTAFETQVAKNKEAIALTYGGKNLTYEELNSRSNQLAHNILQQDLPAEAIVGIMLPRTEALFISILGALKAGCTYVPIDPDYPEDRIDYIVQDSGLSLMLTDADLGKRANQYGERLKTIDVTSASLSEESTTNPGVSISPSQLAYMIYTSGSTGRPKGVMIEHSNVINFVEGIAARIPMKEGSRILCLTTISFDIFVLESFFPFLQGYQVVLAGNDDQKDPDILCQLIKEKGVNKMQVTPSHLKMFLSSSRIEEALQCIDTMMVGGESFPLNLLNHLREKYMGRIYNMYGPTETTVYSSVQELTKAKHIDIGTPIANTTMLIVAEEGHLQPVGIAGELCIGGMGVGRGYWENETLTEERFASDPAGVSGRFYRTGDQARWLPNGAIEYLGRIDNQVKIRGYRIEPGEIESQLLTKAEIKEAVVYAHGDSGEQMLVAYYVSASMIEPTDLRDHLSQSLPDYMIPSYFMHLDKFPLTPNGKIDRKSLPAPELVSSTEYVGPSNELEEQLVTIWAKLLKANPEAISVTRSFFELGGHSLLANLLTNKIHQQLGKAIPLREIFRHPDIRSQGQYLSMREQTTYKPVEKAPEQVYYSLSSSQKRLYVLHQLDKNSTAYNMPYTLRLRGALDKKMLNEAFRGLINRHESFRTSFHIENDQLVQKISDNVNFQVQHYQSDEQGAEALINSIIAPFDLGQSPLMRAAVIALSETDHILVVDMHHIITDGVSQGILMQDFTNLYNGEVLESLHLQYKDFAEWQQDPAQQAYITEQKNFWINEFSKEITSLELPTDKPRPLVKSSQGDSVDFTLNAPITRKLVELSQAEGTTLFMLILSIYNILLGKLSNQEDIVIGTPVAGRQHADLERVIGMFVNTLPLRNYPAGNKTFRDFLHEVKDRTLAGFENQAYPYEELVDDLKIERDTSRNPLFDVMFSYQNIDDSDRSMRNIEMEAMGSGHKVSKFDLSLLAGDNGEQIFLSFEYATCLFSRDSIRRFITYFERIVNAITADASIKIGDIEILGDKEKQKLLEEFNATEKPLPKHETVISSFMEQAGKTPDAVAIRYRDIALTYQEVDEQSDKIARYLRSVCGVDRGDLVGIILERNEYLVPCLFGILKSGGAYVPIDPVYPHERKEAVISDSGVKLIICEAGMYEGALSADTAMITPADTLKEIPSIPAEPFGLEIKRDDLAYVIYTSGSTGKPKGVMIEHGSLINIIGCMQEKYPLEHGDSYLMKTSHSFDVSCAEIFGWFSEGGSLTLLEPGAESDPGKIVEVIDRNNITHLNFVPSMFSVFVDELKKVGISKIRSIKYVFLAGEALSTELVKGFRSLNTGIILENIYGPTEATIYSSGYSTSNADISGRIPIGKPLNNVTLYVLDNQLKLQPLGVSGELCIGGAGLARGYLNNESLTSEKFVDNPYNHGTLMYKTGDLVRWTNEGEIEFLGRIDHQVKIRGFRIELGEIEHHLAAYDQIREVVVMAKGSGGDKYLAAYYVSDEEIAPASLRGYLKSLLPDYMVPSSYIHLESMPLNSNGKLDRKALPEPTTDTSDYVAPETGTERTLVDIWSVILNLEPEQISVTRSFFELGGHSLRAASLINRINREMEVEVPLREVFRYQDVRSLAHYIDTLERGSHLAITKAPEKEHYALSPAQRRLFILHEMDRKSLAYNMSQILKVEGEIDHEKLTKAFKDLIIRHESLRTSFIMVDNEPFQVVEKNFQFEIEHFNTDTDTEAAIIKGFIRPFDLRKAPLIRVGLVQIEPEENLLMVDMHHLISDGVSFSILISDFMSIYNHEALQPLQLQYKDYSEWLQQEEHKANILRQKEFWLAVYEEEVNTLDLPADYTRPLSKSFQGGSVSFEIDQENTSRLKQVTEGERTTMFMVVLSMFKILLSKLANQEDIIVGTPIAGRNHADLENMIGMFVNTLPLRNQVIGNLSFVDFVSQIKTNTLASFENQDYPYEELVDHLKVTRDAGRNPLFDVMFVFQNLEEPALELPGLLLKSYNSGHAMAKFDLTLSAAEVEGKLALSFEYSTDLFKEDTVKKFVQYFGQIVSAVVSDPKIRISEIEILSENEKDHLLHALNYLDVGFPKEKLIHQLFEEQAANFPDNVALEFRDEQLTYKELNEKSNQLAWLLRDKGVGPDTIVGLLTDRTIETVVGMLAILKAGGAYLPIDVDYPEDRIEYTLSDSGVDILLTTEQEVKYQVTALNIRETDTSIYDLSNPPHVNQPADMCYIIYTSGTTGNPKGVIIEHRNVVRLLFNDELQFDFNNRDVWTMFHSHCFDFSVWEMYGALLYGGKLIIIPKELSREPSGFLKLMLEKKVTILNQTPSAFYNLIAADSVESKNRLSLRYVIFGGEALKPYQLRSWYQKYPDTRLINMYGITETTVHVTYKEIGAYEIEHNISNIGTPIPTLSCYVFDNHLKLVPFGVKGELFVGGDGVGRGYLNKEKLTSERFIINPYNPDERLYRSGDGVRLMASGEMEYLGRLDSQVKVRGFRIELGEIESQVLKYDPVDDAIVIDRKDRNGNITLHAYIVSEQGVDITELRSHLAGVLPDYMIPAYFAVIDKIPQTSNGKVNRRMLPEIEVSQEGLYVAPRNKMEERLEEIWAEMLKLDQVSITSNFFSLGGDSMVAIRLIGEVNKRLAIKVSVAELYTHPSIMEFSKCVGKAGLSSSGNTNLLNEIKQEVEERKREILAQNKELDASKIEDIYPATDIQKGMLFHSLKEPGTYHNQRVNIVKYPEMDLTVLHHALQLMVEKHQMLRTGFYQDRDDLYQILHTTTDAKISHYDLSSMGKSQQHQAVVDYLRNDRADVFKIDQRGLWRFTTFALGKDTYCVCFICHHAIIDGWSDASFNTELNNIYVALHENPQFKPEMLKTSYKDFVFEQLVAARDQSVIGYWREELEGYKRFSFDVNSKENELIICDKKFPKGLNARLAAKAKEQQVSIKNICFAAFVYSLKMFTHENDITIGLIANNRPALEDADKVIGCFLNTVPVRVDVPNDISWGQYMLQVDEKLSKLKQYDKVSLSRIVEAIYEPFTWQNPITDIIFNYTDFHVYDSLDKNDLKEIKAANGEGNSPSGMGGAYDNSLLSFAVDKTEGDLKCVMGYFTSFMDEDTANKLFDYFIKVITSMLGTPDEVMDSDSIISDAETHEILYGFNNTQKDYPKGETLTSLFEKQVRRSEENIAIIHNDTHLTYQQLNDRANQLANHLRKQGVVEGDIVGIIMDKSVELIVGIVGILKTGAAYLPLDAAHPESRNLNIIRESGLVNLITNDSYVNVYEKHITVTNIDEDAIDREDKLDLQLSVSAESMAYTLYTSGSTGKPKGVMIKHSAVVSLIISQTEQFGVHEQDRILQFSTIIFDASVEQIWLALLNGAALVLPDKNALSDNISINDYLSRHKVTHIHATPSFLETVELNASTTVRRVVSGGEECRKQIANKFYANWEFYNEYGPTETTVTSTIKHVTRETTGRVSIGKPIGNTSIYILDDNKKLLPKGVTGELYIGGEGLALGYLNNETLTSERFVSNPYSPGSLIYRTGDLARWNSNGDLEFFGRLDHQVKVRGFRIELGEIEHQLATHEQISEVVVITSEQSGDRQLVAYYVAAQSLAPEVIKNHLSGLLPDYMIPAKYIYMEAIPLTASGKVDRKSLPEPDTGKEAYVAPANDIEKELVSVWADVLKLDKDQISVTRSFFDLGGHSLRATALVNKLYKEMAVEVPLKEVFQHQDIRSLGHYILSLDKSSFSGIEKAESKAYYPLSAAQRRLYFLYEFDKDSLAYNMPQVVKFKGGLDKVQLQAAFEQLIKRHESLRTSFVVVNDEPQQKINTETNFNLEFYRAGEKEVPGIIREFIRPFDLSEAPLIRVALVTNPDKNVDDQILMMDMHHMITDGVSQNILVADLIALYNGSTLPEPRLQYKDYAVWQQSAAQQELKARQKAFWMDMFADEIHALDLPSDYVRPMIKHDQGAYYTFELGVEETLALRELAAAQGTTMFMIILGIYNVLLSRLGNQEDIVIGTPVAGREHSDLESMIGMFVNTLPLRFNPKGELGFETFLSEMQAVAVAGLDNQVYPYEELVDALNIRRDTSRNPLFDVMFSFHHRQEEDGHRPKGLSAEPYPMDTVVSQFDLTLIGTEGQENIQLGFEYATALFREETIRRFASCFKSIVNEVISDSQVKLSEINILSEDDRKLIARFNDTAVTYPSDTNVVDLFEKQVSIHGSRPGIIYDEQTLTYHQFNEQVNRLANYLLGTCQVQAEDIIGIYVSRSPEMLIAMMAVLKSGAAYVPLDPEYPSERIKTMIQEARPKWVITDLYEQLAGLETTVSTVNLAKGKNILHEMPTENPCAAIDPQSSAYVIFTSGSTGKPKGIVIEHDSLLDYTLTFAKHFSVTAEDKVIQQASISFDTVVEEVFPAFISGASVVIMPSGGRDTKYMTEAIKTHKATLLSTTPLVINELNHHADELSSLRAIISGGDLLLPRHVDKLINKYPVYNTYGPSESTVCITYNHITDITKTSHIGQPIANREVYITNNSGTLCPIMVPGELCVAGKGLAREYLGRQDMTLEKFVESKQVSGKRLYRTGDLARWMPDGSIEFLGRVDDQVKVRGYRVEPGEIERWLLAHQEVSEAAVVAKGGESDKYLVAYYVSDNIESAELRDYLLENLPAYMVPAYFVPMDKLPVTSNGKLDRRSLPDPDKELQVEVVSPSNREEKQLAAIWAEILEIDSSRIGVNQNFFELGGQSLKATKMVYRINKVFESEISLVDIFTSPTIAAICDKIQRNKRRLAVDGELLTLLKLGDSPDEKLFFIHDGSGDVQGYLALARHISDYTCWGLRSPSLKNINPLNVSIEELASLYIDQMKTVQQEGPYKIVGWSTGGTIAYEVVRQLEAAGEKVDVLVMIDTILPLEHAETAARFEVEEEKALLKDILHERHAELQQSDTLQEVWGRAVELLSELPDMNQVKKMVPRDIVPLIPDFEHTDTQLMVLYLNTIRTLENAVLQYSIKGQLKAKLVYVKAADTDYSIDQVSEYFESEIKYTEIEGDHFSILLDPRVKQVVEEIEVTLNNRNKTIPEGV</sequence>
<evidence type="ECO:0000259" key="5">
    <source>
        <dbReference type="PROSITE" id="PS50075"/>
    </source>
</evidence>
<feature type="domain" description="Carrier" evidence="5">
    <location>
        <begin position="765"/>
        <end position="842"/>
    </location>
</feature>
<dbReference type="InterPro" id="IPR001031">
    <property type="entry name" value="Thioesterase"/>
</dbReference>
<dbReference type="Pfam" id="PF00550">
    <property type="entry name" value="PP-binding"/>
    <property type="match status" value="5"/>
</dbReference>
<dbReference type="Gene3D" id="2.30.38.10">
    <property type="entry name" value="Luciferase, Domain 3"/>
    <property type="match status" value="5"/>
</dbReference>
<proteinExistence type="inferred from homology"/>
<dbReference type="SMART" id="SM00823">
    <property type="entry name" value="PKS_PP"/>
    <property type="match status" value="5"/>
</dbReference>
<dbReference type="InterPro" id="IPR020845">
    <property type="entry name" value="AMP-binding_CS"/>
</dbReference>
<dbReference type="RefSeq" id="WP_202857758.1">
    <property type="nucleotide sequence ID" value="NZ_JAEUGD010000059.1"/>
</dbReference>
<dbReference type="Gene3D" id="3.30.559.30">
    <property type="entry name" value="Nonribosomal peptide synthetase, condensation domain"/>
    <property type="match status" value="5"/>
</dbReference>
<dbReference type="FunFam" id="3.40.50.12780:FF:000012">
    <property type="entry name" value="Non-ribosomal peptide synthetase"/>
    <property type="match status" value="4"/>
</dbReference>
<keyword evidence="4" id="KW-0597">Phosphoprotein</keyword>
<dbReference type="GO" id="GO:0031177">
    <property type="term" value="F:phosphopantetheine binding"/>
    <property type="evidence" value="ECO:0007669"/>
    <property type="project" value="InterPro"/>
</dbReference>
<dbReference type="Pfam" id="PF00975">
    <property type="entry name" value="Thioesterase"/>
    <property type="match status" value="1"/>
</dbReference>
<dbReference type="Gene3D" id="3.30.559.10">
    <property type="entry name" value="Chloramphenicol acetyltransferase-like domain"/>
    <property type="match status" value="4"/>
</dbReference>
<dbReference type="FunFam" id="3.40.50.980:FF:000001">
    <property type="entry name" value="Non-ribosomal peptide synthetase"/>
    <property type="match status" value="5"/>
</dbReference>
<dbReference type="PROSITE" id="PS00455">
    <property type="entry name" value="AMP_BINDING"/>
    <property type="match status" value="4"/>
</dbReference>
<dbReference type="PANTHER" id="PTHR45527">
    <property type="entry name" value="NONRIBOSOMAL PEPTIDE SYNTHETASE"/>
    <property type="match status" value="1"/>
</dbReference>
<dbReference type="PROSITE" id="PS50075">
    <property type="entry name" value="CARRIER"/>
    <property type="match status" value="5"/>
</dbReference>
<accession>A0A937KCJ6</accession>
<dbReference type="SUPFAM" id="SSF47336">
    <property type="entry name" value="ACP-like"/>
    <property type="match status" value="5"/>
</dbReference>
<dbReference type="Proteomes" id="UP000614216">
    <property type="component" value="Unassembled WGS sequence"/>
</dbReference>
<dbReference type="Pfam" id="PF00501">
    <property type="entry name" value="AMP-binding"/>
    <property type="match status" value="5"/>
</dbReference>
<dbReference type="FunFam" id="1.10.1200.10:FF:000005">
    <property type="entry name" value="Nonribosomal peptide synthetase 1"/>
    <property type="match status" value="2"/>
</dbReference>
<dbReference type="InterPro" id="IPR023213">
    <property type="entry name" value="CAT-like_dom_sf"/>
</dbReference>
<dbReference type="EMBL" id="JAEUGD010000059">
    <property type="protein sequence ID" value="MBL6448216.1"/>
    <property type="molecule type" value="Genomic_DNA"/>
</dbReference>
<dbReference type="Gene3D" id="3.30.300.30">
    <property type="match status" value="5"/>
</dbReference>
<dbReference type="NCBIfam" id="NF003417">
    <property type="entry name" value="PRK04813.1"/>
    <property type="match status" value="5"/>
</dbReference>
<evidence type="ECO:0000313" key="7">
    <source>
        <dbReference type="Proteomes" id="UP000614216"/>
    </source>
</evidence>
<name>A0A937KCJ6_9BACT</name>
<dbReference type="SUPFAM" id="SSF56801">
    <property type="entry name" value="Acetyl-CoA synthetase-like"/>
    <property type="match status" value="5"/>
</dbReference>
<gene>
    <name evidence="6" type="ORF">JMN32_18020</name>
</gene>
<organism evidence="6 7">
    <name type="scientific">Fulvivirga marina</name>
    <dbReference type="NCBI Taxonomy" id="2494733"/>
    <lineage>
        <taxon>Bacteria</taxon>
        <taxon>Pseudomonadati</taxon>
        <taxon>Bacteroidota</taxon>
        <taxon>Cytophagia</taxon>
        <taxon>Cytophagales</taxon>
        <taxon>Fulvivirgaceae</taxon>
        <taxon>Fulvivirga</taxon>
    </lineage>
</organism>
<dbReference type="FunFam" id="3.40.50.980:FF:000002">
    <property type="entry name" value="Enterobactin synthetase component F"/>
    <property type="match status" value="1"/>
</dbReference>
<dbReference type="InterPro" id="IPR029058">
    <property type="entry name" value="AB_hydrolase_fold"/>
</dbReference>
<evidence type="ECO:0000313" key="6">
    <source>
        <dbReference type="EMBL" id="MBL6448216.1"/>
    </source>
</evidence>
<dbReference type="PROSITE" id="PS00012">
    <property type="entry name" value="PHOSPHOPANTETHEINE"/>
    <property type="match status" value="3"/>
</dbReference>
<comment type="caution">
    <text evidence="6">The sequence shown here is derived from an EMBL/GenBank/DDBJ whole genome shotgun (WGS) entry which is preliminary data.</text>
</comment>
<evidence type="ECO:0000256" key="4">
    <source>
        <dbReference type="ARBA" id="ARBA00022553"/>
    </source>
</evidence>
<dbReference type="InterPro" id="IPR009081">
    <property type="entry name" value="PP-bd_ACP"/>
</dbReference>
<reference evidence="6" key="1">
    <citation type="submission" date="2021-01" db="EMBL/GenBank/DDBJ databases">
        <title>Fulvivirga kasyanovii gen. nov., sp nov., a novel member of the phylum Bacteroidetes isolated from seawater in a mussel farm.</title>
        <authorList>
            <person name="Zhao L.-H."/>
            <person name="Wang Z.-J."/>
        </authorList>
    </citation>
    <scope>NUCLEOTIDE SEQUENCE</scope>
    <source>
        <strain evidence="6">29W222</strain>
    </source>
</reference>
<dbReference type="InterPro" id="IPR001242">
    <property type="entry name" value="Condensation_dom"/>
</dbReference>
<keyword evidence="3" id="KW-0596">Phosphopantetheine</keyword>
<feature type="domain" description="Carrier" evidence="5">
    <location>
        <begin position="4945"/>
        <end position="5022"/>
    </location>
</feature>
<dbReference type="Gene3D" id="3.40.50.1820">
    <property type="entry name" value="alpha/beta hydrolase"/>
    <property type="match status" value="1"/>
</dbReference>
<dbReference type="GO" id="GO:0044550">
    <property type="term" value="P:secondary metabolite biosynthetic process"/>
    <property type="evidence" value="ECO:0007669"/>
    <property type="project" value="UniProtKB-ARBA"/>
</dbReference>
<feature type="domain" description="Carrier" evidence="5">
    <location>
        <begin position="1808"/>
        <end position="1885"/>
    </location>
</feature>
<evidence type="ECO:0000256" key="1">
    <source>
        <dbReference type="ARBA" id="ARBA00001957"/>
    </source>
</evidence>
<dbReference type="InterPro" id="IPR010071">
    <property type="entry name" value="AA_adenyl_dom"/>
</dbReference>
<dbReference type="GO" id="GO:0005829">
    <property type="term" value="C:cytosol"/>
    <property type="evidence" value="ECO:0007669"/>
    <property type="project" value="TreeGrafter"/>
</dbReference>
<dbReference type="Gene3D" id="1.10.1200.10">
    <property type="entry name" value="ACP-like"/>
    <property type="match status" value="5"/>
</dbReference>
<dbReference type="GO" id="GO:0043041">
    <property type="term" value="P:amino acid activation for nonribosomal peptide biosynthetic process"/>
    <property type="evidence" value="ECO:0007669"/>
    <property type="project" value="TreeGrafter"/>
</dbReference>
<dbReference type="SUPFAM" id="SSF52777">
    <property type="entry name" value="CoA-dependent acyltransferases"/>
    <property type="match status" value="9"/>
</dbReference>
<comment type="similarity">
    <text evidence="2">Belongs to the ATP-dependent AMP-binding enzyme family.</text>
</comment>
<dbReference type="CDD" id="cd19531">
    <property type="entry name" value="LCL_NRPS-like"/>
    <property type="match status" value="3"/>
</dbReference>
<feature type="domain" description="Carrier" evidence="5">
    <location>
        <begin position="2846"/>
        <end position="2921"/>
    </location>
</feature>
<dbReference type="InterPro" id="IPR000873">
    <property type="entry name" value="AMP-dep_synth/lig_dom"/>
</dbReference>
<dbReference type="InterPro" id="IPR020806">
    <property type="entry name" value="PKS_PP-bd"/>
</dbReference>
<dbReference type="FunFam" id="3.30.300.30:FF:000010">
    <property type="entry name" value="Enterobactin synthetase component F"/>
    <property type="match status" value="4"/>
</dbReference>
<dbReference type="CDD" id="cd05930">
    <property type="entry name" value="A_NRPS"/>
    <property type="match status" value="4"/>
</dbReference>
<dbReference type="NCBIfam" id="TIGR01733">
    <property type="entry name" value="AA-adenyl-dom"/>
    <property type="match status" value="5"/>
</dbReference>